<dbReference type="PANTHER" id="PTHR46579">
    <property type="entry name" value="F5/8 TYPE C DOMAIN-CONTAINING PROTEIN-RELATED"/>
    <property type="match status" value="1"/>
</dbReference>
<dbReference type="InterPro" id="IPR004242">
    <property type="entry name" value="Transposase_21"/>
</dbReference>
<keyword evidence="2" id="KW-1185">Reference proteome</keyword>
<dbReference type="EMBL" id="CP111017">
    <property type="protein sequence ID" value="WAR08784.1"/>
    <property type="molecule type" value="Genomic_DNA"/>
</dbReference>
<evidence type="ECO:0000313" key="2">
    <source>
        <dbReference type="Proteomes" id="UP001164746"/>
    </source>
</evidence>
<evidence type="ECO:0000313" key="1">
    <source>
        <dbReference type="EMBL" id="WAR08784.1"/>
    </source>
</evidence>
<dbReference type="Pfam" id="PF02992">
    <property type="entry name" value="Transposase_21"/>
    <property type="match status" value="1"/>
</dbReference>
<dbReference type="PANTHER" id="PTHR46579:SF1">
    <property type="entry name" value="F5_8 TYPE C DOMAIN-CONTAINING PROTEIN"/>
    <property type="match status" value="1"/>
</dbReference>
<protein>
    <submittedName>
        <fullName evidence="1">Uncharacterized protein</fullName>
    </submittedName>
</protein>
<dbReference type="Proteomes" id="UP001164746">
    <property type="component" value="Chromosome 6"/>
</dbReference>
<name>A0ABY7EIC4_MYAAR</name>
<accession>A0ABY7EIC4</accession>
<organism evidence="1 2">
    <name type="scientific">Mya arenaria</name>
    <name type="common">Soft-shell clam</name>
    <dbReference type="NCBI Taxonomy" id="6604"/>
    <lineage>
        <taxon>Eukaryota</taxon>
        <taxon>Metazoa</taxon>
        <taxon>Spiralia</taxon>
        <taxon>Lophotrochozoa</taxon>
        <taxon>Mollusca</taxon>
        <taxon>Bivalvia</taxon>
        <taxon>Autobranchia</taxon>
        <taxon>Heteroconchia</taxon>
        <taxon>Euheterodonta</taxon>
        <taxon>Imparidentia</taxon>
        <taxon>Neoheterodontei</taxon>
        <taxon>Myida</taxon>
        <taxon>Myoidea</taxon>
        <taxon>Myidae</taxon>
        <taxon>Mya</taxon>
    </lineage>
</organism>
<proteinExistence type="predicted"/>
<reference evidence="1" key="1">
    <citation type="submission" date="2022-11" db="EMBL/GenBank/DDBJ databases">
        <title>Centuries of genome instability and evolution in soft-shell clam transmissible cancer (bioRxiv).</title>
        <authorList>
            <person name="Hart S.F.M."/>
            <person name="Yonemitsu M.A."/>
            <person name="Giersch R.M."/>
            <person name="Beal B.F."/>
            <person name="Arriagada G."/>
            <person name="Davis B.W."/>
            <person name="Ostrander E.A."/>
            <person name="Goff S.P."/>
            <person name="Metzger M.J."/>
        </authorList>
    </citation>
    <scope>NUCLEOTIDE SEQUENCE</scope>
    <source>
        <strain evidence="1">MELC-2E11</strain>
        <tissue evidence="1">Siphon/mantle</tissue>
    </source>
</reference>
<gene>
    <name evidence="1" type="ORF">MAR_018742</name>
</gene>
<sequence>MSNDLIKCVDFCGKCKQLFKDDVTYTCSTPDCSGLRFAGSMNNQHLKKKQHFFATIPLSNQLVEITDRLQVKPASLTFNTDGVPLYNSSSLWPVVIVINDLPPSQRFATQNVLLWGLWQGIGKPVFRPYLKPMVDELNVIYKQGLDCSIGRIYPKLTVGTMDLQAKAYVMEMTQHNGSHGCLTCEEPGQSCQQGKGTSKGYPFREETPTLRTTESILDNASFALNSKEKYVKGIRSESVLFDIKYFDPSESLVPDYMHGVLLGTTKQLLCLWFDKGSKEPYNISKVVKDVDARLSCIRPTDDIPRLPRKLEGTKQHWKASELQNWLLFYGIPCLDGILPRPYFDNFCHLVTTDIYASWGHYFRF</sequence>